<comment type="catalytic activity">
    <reaction evidence="1">
        <text>[protein]-peptidylproline (omega=180) = [protein]-peptidylproline (omega=0)</text>
        <dbReference type="Rhea" id="RHEA:16237"/>
        <dbReference type="Rhea" id="RHEA-COMP:10747"/>
        <dbReference type="Rhea" id="RHEA-COMP:10748"/>
        <dbReference type="ChEBI" id="CHEBI:83833"/>
        <dbReference type="ChEBI" id="CHEBI:83834"/>
        <dbReference type="EC" id="5.2.1.8"/>
    </reaction>
</comment>
<organism evidence="8 9">
    <name type="scientific">Effrenium voratum</name>
    <dbReference type="NCBI Taxonomy" id="2562239"/>
    <lineage>
        <taxon>Eukaryota</taxon>
        <taxon>Sar</taxon>
        <taxon>Alveolata</taxon>
        <taxon>Dinophyceae</taxon>
        <taxon>Suessiales</taxon>
        <taxon>Symbiodiniaceae</taxon>
        <taxon>Effrenium</taxon>
    </lineage>
</organism>
<evidence type="ECO:0000313" key="9">
    <source>
        <dbReference type="Proteomes" id="UP001178507"/>
    </source>
</evidence>
<dbReference type="Gene3D" id="1.10.287.110">
    <property type="entry name" value="DnaJ domain"/>
    <property type="match status" value="1"/>
</dbReference>
<evidence type="ECO:0000256" key="1">
    <source>
        <dbReference type="ARBA" id="ARBA00000971"/>
    </source>
</evidence>
<reference evidence="8" key="1">
    <citation type="submission" date="2023-08" db="EMBL/GenBank/DDBJ databases">
        <authorList>
            <person name="Chen Y."/>
            <person name="Shah S."/>
            <person name="Dougan E. K."/>
            <person name="Thang M."/>
            <person name="Chan C."/>
        </authorList>
    </citation>
    <scope>NUCLEOTIDE SEQUENCE</scope>
</reference>
<dbReference type="Pfam" id="PF00226">
    <property type="entry name" value="DnaJ"/>
    <property type="match status" value="1"/>
</dbReference>
<evidence type="ECO:0000256" key="4">
    <source>
        <dbReference type="ARBA" id="ARBA00023235"/>
    </source>
</evidence>
<dbReference type="InterPro" id="IPR001623">
    <property type="entry name" value="DnaJ_domain"/>
</dbReference>
<feature type="non-terminal residue" evidence="8">
    <location>
        <position position="1"/>
    </location>
</feature>
<dbReference type="Proteomes" id="UP001178507">
    <property type="component" value="Unassembled WGS sequence"/>
</dbReference>
<dbReference type="SMART" id="SM00271">
    <property type="entry name" value="DnaJ"/>
    <property type="match status" value="1"/>
</dbReference>
<dbReference type="InterPro" id="IPR000297">
    <property type="entry name" value="PPIase_PpiC"/>
</dbReference>
<dbReference type="PROSITE" id="PS50076">
    <property type="entry name" value="DNAJ_2"/>
    <property type="match status" value="1"/>
</dbReference>
<accession>A0AA36I2U5</accession>
<dbReference type="EC" id="5.2.1.8" evidence="2"/>
<dbReference type="SUPFAM" id="SSF46565">
    <property type="entry name" value="Chaperone J-domain"/>
    <property type="match status" value="1"/>
</dbReference>
<name>A0AA36I2U5_9DINO</name>
<keyword evidence="9" id="KW-1185">Reference proteome</keyword>
<evidence type="ECO:0000259" key="6">
    <source>
        <dbReference type="PROSITE" id="PS50076"/>
    </source>
</evidence>
<dbReference type="InterPro" id="IPR046357">
    <property type="entry name" value="PPIase_dom_sf"/>
</dbReference>
<feature type="domain" description="J" evidence="6">
    <location>
        <begin position="23"/>
        <end position="85"/>
    </location>
</feature>
<protein>
    <recommendedName>
        <fullName evidence="2">peptidylprolyl isomerase</fullName>
        <ecNumber evidence="2">5.2.1.8</ecNumber>
    </recommendedName>
</protein>
<feature type="domain" description="PpiC" evidence="7">
    <location>
        <begin position="281"/>
        <end position="396"/>
    </location>
</feature>
<dbReference type="PANTHER" id="PTHR10657">
    <property type="entry name" value="PEPTIDYL-PROLYL CIS-TRANS ISOMERASE"/>
    <property type="match status" value="1"/>
</dbReference>
<keyword evidence="3 5" id="KW-0697">Rotamase</keyword>
<proteinExistence type="predicted"/>
<dbReference type="PROSITE" id="PS50198">
    <property type="entry name" value="PPIC_PPIASE_2"/>
    <property type="match status" value="1"/>
</dbReference>
<dbReference type="EMBL" id="CAUJNA010000678">
    <property type="protein sequence ID" value="CAJ1380034.1"/>
    <property type="molecule type" value="Genomic_DNA"/>
</dbReference>
<dbReference type="Pfam" id="PF00639">
    <property type="entry name" value="Rotamase"/>
    <property type="match status" value="1"/>
</dbReference>
<dbReference type="SUPFAM" id="SSF54534">
    <property type="entry name" value="FKBP-like"/>
    <property type="match status" value="1"/>
</dbReference>
<evidence type="ECO:0000313" key="8">
    <source>
        <dbReference type="EMBL" id="CAJ1380034.1"/>
    </source>
</evidence>
<dbReference type="CDD" id="cd06257">
    <property type="entry name" value="DnaJ"/>
    <property type="match status" value="1"/>
</dbReference>
<dbReference type="GO" id="GO:0003755">
    <property type="term" value="F:peptidyl-prolyl cis-trans isomerase activity"/>
    <property type="evidence" value="ECO:0007669"/>
    <property type="project" value="UniProtKB-KW"/>
</dbReference>
<dbReference type="InterPro" id="IPR051370">
    <property type="entry name" value="PPIase_Pin1"/>
</dbReference>
<dbReference type="Gene3D" id="3.10.50.40">
    <property type="match status" value="1"/>
</dbReference>
<evidence type="ECO:0000259" key="7">
    <source>
        <dbReference type="PROSITE" id="PS50198"/>
    </source>
</evidence>
<dbReference type="GO" id="GO:0005634">
    <property type="term" value="C:nucleus"/>
    <property type="evidence" value="ECO:0007669"/>
    <property type="project" value="TreeGrafter"/>
</dbReference>
<sequence>ENELSAPRDGECNDAERVLMARSPFEVLQIEPSALDEKQVRTQYRKMALRVHPDKQSEDAETFKKAFARLDAAKEALENLCGADKAAVSELHQVLQAEVHTREGAAQLLGVDGAPLTETEQVAEEAEKSLRLGMKKLEKLEHLREHEQAAASLREAVETLRRPASREALPRQEALRLQPLATSRALGARDMRFPAPLVLMRPESVRWNVEQSCRVALLCGATSALTDEQLLSSSASFKRSPKASALRWCQETSAPSVVAACLRFEAKGSNEGPKRLKQSQPGSIFLRHILFRHQQLRVMDPAARRDGARSPAEAEATALKVLLQLQAEPQAFVRLCREHSDCASAEQPGALAGHMGWVARGEQEPSLEEAAFALQLNELGDLVATSRGVHLVQRIG</sequence>
<dbReference type="PANTHER" id="PTHR10657:SF4">
    <property type="entry name" value="PEPTIDYL-PROLYL CIS-TRANS ISOMERASE-RELATED"/>
    <property type="match status" value="1"/>
</dbReference>
<evidence type="ECO:0000256" key="5">
    <source>
        <dbReference type="PROSITE-ProRule" id="PRU00278"/>
    </source>
</evidence>
<dbReference type="AlphaFoldDB" id="A0AA36I2U5"/>
<evidence type="ECO:0000256" key="3">
    <source>
        <dbReference type="ARBA" id="ARBA00023110"/>
    </source>
</evidence>
<evidence type="ECO:0000256" key="2">
    <source>
        <dbReference type="ARBA" id="ARBA00013194"/>
    </source>
</evidence>
<keyword evidence="4 5" id="KW-0413">Isomerase</keyword>
<comment type="caution">
    <text evidence="8">The sequence shown here is derived from an EMBL/GenBank/DDBJ whole genome shotgun (WGS) entry which is preliminary data.</text>
</comment>
<dbReference type="GO" id="GO:0005829">
    <property type="term" value="C:cytosol"/>
    <property type="evidence" value="ECO:0007669"/>
    <property type="project" value="TreeGrafter"/>
</dbReference>
<dbReference type="InterPro" id="IPR036869">
    <property type="entry name" value="J_dom_sf"/>
</dbReference>
<gene>
    <name evidence="8" type="ORF">EVOR1521_LOCUS8095</name>
</gene>